<evidence type="ECO:0000313" key="2">
    <source>
        <dbReference type="Proteomes" id="UP000029981"/>
    </source>
</evidence>
<organism evidence="1 2">
    <name type="scientific">Cucumis sativus</name>
    <name type="common">Cucumber</name>
    <dbReference type="NCBI Taxonomy" id="3659"/>
    <lineage>
        <taxon>Eukaryota</taxon>
        <taxon>Viridiplantae</taxon>
        <taxon>Streptophyta</taxon>
        <taxon>Embryophyta</taxon>
        <taxon>Tracheophyta</taxon>
        <taxon>Spermatophyta</taxon>
        <taxon>Magnoliopsida</taxon>
        <taxon>eudicotyledons</taxon>
        <taxon>Gunneridae</taxon>
        <taxon>Pentapetalae</taxon>
        <taxon>rosids</taxon>
        <taxon>fabids</taxon>
        <taxon>Cucurbitales</taxon>
        <taxon>Cucurbitaceae</taxon>
        <taxon>Benincaseae</taxon>
        <taxon>Cucumis</taxon>
    </lineage>
</organism>
<dbReference type="AlphaFoldDB" id="A0A0A0LL62"/>
<gene>
    <name evidence="1" type="ORF">Csa_2G365670</name>
</gene>
<keyword evidence="2" id="KW-1185">Reference proteome</keyword>
<reference evidence="1 2" key="2">
    <citation type="journal article" date="2009" name="PLoS ONE">
        <title>An integrated genetic and cytogenetic map of the cucumber genome.</title>
        <authorList>
            <person name="Ren Y."/>
            <person name="Zhang Z."/>
            <person name="Liu J."/>
            <person name="Staub J.E."/>
            <person name="Han Y."/>
            <person name="Cheng Z."/>
            <person name="Li X."/>
            <person name="Lu J."/>
            <person name="Miao H."/>
            <person name="Kang H."/>
            <person name="Xie B."/>
            <person name="Gu X."/>
            <person name="Wang X."/>
            <person name="Du Y."/>
            <person name="Jin W."/>
            <person name="Huang S."/>
        </authorList>
    </citation>
    <scope>NUCLEOTIDE SEQUENCE [LARGE SCALE GENOMIC DNA]</scope>
    <source>
        <strain evidence="2">cv. 9930</strain>
    </source>
</reference>
<reference evidence="1 2" key="4">
    <citation type="journal article" date="2011" name="BMC Genomics">
        <title>RNA-Seq improves annotation of protein-coding genes in the cucumber genome.</title>
        <authorList>
            <person name="Li Z."/>
            <person name="Zhang Z."/>
            <person name="Yan P."/>
            <person name="Huang S."/>
            <person name="Fei Z."/>
            <person name="Lin K."/>
        </authorList>
    </citation>
    <scope>NUCLEOTIDE SEQUENCE [LARGE SCALE GENOMIC DNA]</scope>
    <source>
        <strain evidence="2">cv. 9930</strain>
    </source>
</reference>
<name>A0A0A0LL62_CUCSA</name>
<proteinExistence type="predicted"/>
<accession>A0A0A0LL62</accession>
<sequence>MPANGIKTKDQNDVGWRFRRPPRSTTFVRRTCRFDPQNCRFGDFFPPSRWRRTSLSRPSLSSPVRANVRTSLSSSSSQLFSNAAIDELLQGYCWISIDFCGGRDI</sequence>
<protein>
    <submittedName>
        <fullName evidence="1">Uncharacterized protein</fullName>
    </submittedName>
</protein>
<reference evidence="1 2" key="3">
    <citation type="journal article" date="2010" name="BMC Genomics">
        <title>Transcriptome sequencing and comparative analysis of cucumber flowers with different sex types.</title>
        <authorList>
            <person name="Guo S."/>
            <person name="Zheng Y."/>
            <person name="Joung J.G."/>
            <person name="Liu S."/>
            <person name="Zhang Z."/>
            <person name="Crasta O.R."/>
            <person name="Sobral B.W."/>
            <person name="Xu Y."/>
            <person name="Huang S."/>
            <person name="Fei Z."/>
        </authorList>
    </citation>
    <scope>NUCLEOTIDE SEQUENCE [LARGE SCALE GENOMIC DNA]</scope>
    <source>
        <strain evidence="2">cv. 9930</strain>
    </source>
</reference>
<dbReference type="Gramene" id="KGN62660">
    <property type="protein sequence ID" value="KGN62660"/>
    <property type="gene ID" value="Csa_2G365670"/>
</dbReference>
<dbReference type="EMBL" id="CM002923">
    <property type="protein sequence ID" value="KGN62660.1"/>
    <property type="molecule type" value="Genomic_DNA"/>
</dbReference>
<reference evidence="1 2" key="1">
    <citation type="journal article" date="2009" name="Nat. Genet.">
        <title>The genome of the cucumber, Cucumis sativus L.</title>
        <authorList>
            <person name="Huang S."/>
            <person name="Li R."/>
            <person name="Zhang Z."/>
            <person name="Li L."/>
            <person name="Gu X."/>
            <person name="Fan W."/>
            <person name="Lucas W.J."/>
            <person name="Wang X."/>
            <person name="Xie B."/>
            <person name="Ni P."/>
            <person name="Ren Y."/>
            <person name="Zhu H."/>
            <person name="Li J."/>
            <person name="Lin K."/>
            <person name="Jin W."/>
            <person name="Fei Z."/>
            <person name="Li G."/>
            <person name="Staub J."/>
            <person name="Kilian A."/>
            <person name="van der Vossen E.A."/>
            <person name="Wu Y."/>
            <person name="Guo J."/>
            <person name="He J."/>
            <person name="Jia Z."/>
            <person name="Ren Y."/>
            <person name="Tian G."/>
            <person name="Lu Y."/>
            <person name="Ruan J."/>
            <person name="Qian W."/>
            <person name="Wang M."/>
            <person name="Huang Q."/>
            <person name="Li B."/>
            <person name="Xuan Z."/>
            <person name="Cao J."/>
            <person name="Asan"/>
            <person name="Wu Z."/>
            <person name="Zhang J."/>
            <person name="Cai Q."/>
            <person name="Bai Y."/>
            <person name="Zhao B."/>
            <person name="Han Y."/>
            <person name="Li Y."/>
            <person name="Li X."/>
            <person name="Wang S."/>
            <person name="Shi Q."/>
            <person name="Liu S."/>
            <person name="Cho W.K."/>
            <person name="Kim J.Y."/>
            <person name="Xu Y."/>
            <person name="Heller-Uszynska K."/>
            <person name="Miao H."/>
            <person name="Cheng Z."/>
            <person name="Zhang S."/>
            <person name="Wu J."/>
            <person name="Yang Y."/>
            <person name="Kang H."/>
            <person name="Li M."/>
            <person name="Liang H."/>
            <person name="Ren X."/>
            <person name="Shi Z."/>
            <person name="Wen M."/>
            <person name="Jian M."/>
            <person name="Yang H."/>
            <person name="Zhang G."/>
            <person name="Yang Z."/>
            <person name="Chen R."/>
            <person name="Liu S."/>
            <person name="Li J."/>
            <person name="Ma L."/>
            <person name="Liu H."/>
            <person name="Zhou Y."/>
            <person name="Zhao J."/>
            <person name="Fang X."/>
            <person name="Li G."/>
            <person name="Fang L."/>
            <person name="Li Y."/>
            <person name="Liu D."/>
            <person name="Zheng H."/>
            <person name="Zhang Y."/>
            <person name="Qin N."/>
            <person name="Li Z."/>
            <person name="Yang G."/>
            <person name="Yang S."/>
            <person name="Bolund L."/>
            <person name="Kristiansen K."/>
            <person name="Zheng H."/>
            <person name="Li S."/>
            <person name="Zhang X."/>
            <person name="Yang H."/>
            <person name="Wang J."/>
            <person name="Sun R."/>
            <person name="Zhang B."/>
            <person name="Jiang S."/>
            <person name="Wang J."/>
            <person name="Du Y."/>
            <person name="Li S."/>
        </authorList>
    </citation>
    <scope>NUCLEOTIDE SEQUENCE [LARGE SCALE GENOMIC DNA]</scope>
    <source>
        <strain evidence="2">cv. 9930</strain>
    </source>
</reference>
<evidence type="ECO:0000313" key="1">
    <source>
        <dbReference type="EMBL" id="KGN62660.1"/>
    </source>
</evidence>
<dbReference type="Proteomes" id="UP000029981">
    <property type="component" value="Chromosome 2"/>
</dbReference>